<protein>
    <submittedName>
        <fullName evidence="1">Uncharacterized protein</fullName>
    </submittedName>
</protein>
<accession>A0ABQ1KWZ5</accession>
<evidence type="ECO:0000313" key="2">
    <source>
        <dbReference type="Proteomes" id="UP000645462"/>
    </source>
</evidence>
<dbReference type="EMBL" id="BMFC01000007">
    <property type="protein sequence ID" value="GGC10425.1"/>
    <property type="molecule type" value="Genomic_DNA"/>
</dbReference>
<sequence>MLTYAIIPSPIVTVPIDGSNDLFPVRRVYNIDRIQNTRPSTFSRNLGRLRSGTIIGHGTGSPFYIGRVDGPQSAIGLSYTAIHPR</sequence>
<gene>
    <name evidence="1" type="ORF">GCM10011363_28910</name>
</gene>
<name>A0ABQ1KWZ5_9RHOB</name>
<dbReference type="Proteomes" id="UP000645462">
    <property type="component" value="Unassembled WGS sequence"/>
</dbReference>
<comment type="caution">
    <text evidence="1">The sequence shown here is derived from an EMBL/GenBank/DDBJ whole genome shotgun (WGS) entry which is preliminary data.</text>
</comment>
<keyword evidence="2" id="KW-1185">Reference proteome</keyword>
<reference evidence="2" key="1">
    <citation type="journal article" date="2019" name="Int. J. Syst. Evol. Microbiol.">
        <title>The Global Catalogue of Microorganisms (GCM) 10K type strain sequencing project: providing services to taxonomists for standard genome sequencing and annotation.</title>
        <authorList>
            <consortium name="The Broad Institute Genomics Platform"/>
            <consortium name="The Broad Institute Genome Sequencing Center for Infectious Disease"/>
            <person name="Wu L."/>
            <person name="Ma J."/>
        </authorList>
    </citation>
    <scope>NUCLEOTIDE SEQUENCE [LARGE SCALE GENOMIC DNA]</scope>
    <source>
        <strain evidence="2">CGMCC 1.12478</strain>
    </source>
</reference>
<proteinExistence type="predicted"/>
<organism evidence="1 2">
    <name type="scientific">Marivita lacus</name>
    <dbReference type="NCBI Taxonomy" id="1323742"/>
    <lineage>
        <taxon>Bacteria</taxon>
        <taxon>Pseudomonadati</taxon>
        <taxon>Pseudomonadota</taxon>
        <taxon>Alphaproteobacteria</taxon>
        <taxon>Rhodobacterales</taxon>
        <taxon>Roseobacteraceae</taxon>
        <taxon>Marivita</taxon>
    </lineage>
</organism>
<evidence type="ECO:0000313" key="1">
    <source>
        <dbReference type="EMBL" id="GGC10425.1"/>
    </source>
</evidence>